<comment type="caution">
    <text evidence="2">The sequence shown here is derived from an EMBL/GenBank/DDBJ whole genome shotgun (WGS) entry which is preliminary data.</text>
</comment>
<proteinExistence type="predicted"/>
<name>A0A811MXB1_9POAL</name>
<dbReference type="Pfam" id="PF07762">
    <property type="entry name" value="DUF1618"/>
    <property type="match status" value="1"/>
</dbReference>
<dbReference type="Proteomes" id="UP000604825">
    <property type="component" value="Unassembled WGS sequence"/>
</dbReference>
<gene>
    <name evidence="2" type="ORF">NCGR_LOCUS8404</name>
</gene>
<sequence>MAATDRASATSTYDSIHPHPGGILLDDKVHVIAGNNATTARASSLRGHAVDVTLDIADPSEPLPVAIVRIHCPDPSTRLRSNPRVVSVEGLLLLISVRFELEYELFLYDYEVPHLLSIPAPPSTIKHVKCFAVLPRGGQARGLLVAAIDYVSNSFEQRMPASSSPRRMAPRPPIANPPWHTSFLSRVTPDKAITVGEKKTLWADLDQGVILLSDFSNDLPVLQYIPVPSAGADPKLEKPISLTFSVGMCRDVTFADGVIKFVEIENRVAFTYHPQHATEVSMVKEAHLISSKKPSFPEPTWSAL</sequence>
<protein>
    <recommendedName>
        <fullName evidence="1">DUF1618 domain-containing protein</fullName>
    </recommendedName>
</protein>
<dbReference type="PANTHER" id="PTHR33074">
    <property type="entry name" value="EXPRESSED PROTEIN-RELATED"/>
    <property type="match status" value="1"/>
</dbReference>
<organism evidence="2 3">
    <name type="scientific">Miscanthus lutarioriparius</name>
    <dbReference type="NCBI Taxonomy" id="422564"/>
    <lineage>
        <taxon>Eukaryota</taxon>
        <taxon>Viridiplantae</taxon>
        <taxon>Streptophyta</taxon>
        <taxon>Embryophyta</taxon>
        <taxon>Tracheophyta</taxon>
        <taxon>Spermatophyta</taxon>
        <taxon>Magnoliopsida</taxon>
        <taxon>Liliopsida</taxon>
        <taxon>Poales</taxon>
        <taxon>Poaceae</taxon>
        <taxon>PACMAD clade</taxon>
        <taxon>Panicoideae</taxon>
        <taxon>Andropogonodae</taxon>
        <taxon>Andropogoneae</taxon>
        <taxon>Saccharinae</taxon>
        <taxon>Miscanthus</taxon>
    </lineage>
</organism>
<dbReference type="AlphaFoldDB" id="A0A811MXB1"/>
<dbReference type="InterPro" id="IPR011676">
    <property type="entry name" value="DUF1618"/>
</dbReference>
<keyword evidence="3" id="KW-1185">Reference proteome</keyword>
<dbReference type="EMBL" id="CAJGYO010000002">
    <property type="protein sequence ID" value="CAD6212632.1"/>
    <property type="molecule type" value="Genomic_DNA"/>
</dbReference>
<evidence type="ECO:0000313" key="2">
    <source>
        <dbReference type="EMBL" id="CAD6212632.1"/>
    </source>
</evidence>
<feature type="domain" description="DUF1618" evidence="1">
    <location>
        <begin position="202"/>
        <end position="273"/>
    </location>
</feature>
<accession>A0A811MXB1</accession>
<evidence type="ECO:0000313" key="3">
    <source>
        <dbReference type="Proteomes" id="UP000604825"/>
    </source>
</evidence>
<evidence type="ECO:0000259" key="1">
    <source>
        <dbReference type="Pfam" id="PF07762"/>
    </source>
</evidence>
<reference evidence="2" key="1">
    <citation type="submission" date="2020-10" db="EMBL/GenBank/DDBJ databases">
        <authorList>
            <person name="Han B."/>
            <person name="Lu T."/>
            <person name="Zhao Q."/>
            <person name="Huang X."/>
            <person name="Zhao Y."/>
        </authorList>
    </citation>
    <scope>NUCLEOTIDE SEQUENCE</scope>
</reference>